<dbReference type="GO" id="GO:0005829">
    <property type="term" value="C:cytosol"/>
    <property type="evidence" value="ECO:0007669"/>
    <property type="project" value="TreeGrafter"/>
</dbReference>
<feature type="binding site" evidence="7">
    <location>
        <begin position="34"/>
        <end position="38"/>
    </location>
    <ligand>
        <name>substrate</name>
    </ligand>
</feature>
<evidence type="ECO:0000256" key="7">
    <source>
        <dbReference type="HAMAP-Rule" id="MF_00218"/>
    </source>
</evidence>
<comment type="function">
    <text evidence="7">Catalyzes the decarboxylation of four acetate groups of uroporphyrinogen-III to yield coproporphyrinogen-III.</text>
</comment>
<evidence type="ECO:0000256" key="2">
    <source>
        <dbReference type="ARBA" id="ARBA00009935"/>
    </source>
</evidence>
<dbReference type="PANTHER" id="PTHR21091:SF169">
    <property type="entry name" value="UROPORPHYRINOGEN DECARBOXYLASE"/>
    <property type="match status" value="1"/>
</dbReference>
<dbReference type="HAMAP" id="MF_00218">
    <property type="entry name" value="URO_D"/>
    <property type="match status" value="1"/>
</dbReference>
<comment type="catalytic activity">
    <reaction evidence="7">
        <text>uroporphyrinogen III + 4 H(+) = coproporphyrinogen III + 4 CO2</text>
        <dbReference type="Rhea" id="RHEA:19865"/>
        <dbReference type="ChEBI" id="CHEBI:15378"/>
        <dbReference type="ChEBI" id="CHEBI:16526"/>
        <dbReference type="ChEBI" id="CHEBI:57308"/>
        <dbReference type="ChEBI" id="CHEBI:57309"/>
        <dbReference type="EC" id="4.1.1.37"/>
    </reaction>
</comment>
<comment type="pathway">
    <text evidence="1 7">Porphyrin-containing compound metabolism; protoporphyrin-IX biosynthesis; coproporphyrinogen-III from 5-aminolevulinate: step 4/4.</text>
</comment>
<accession>A0A5J6MRC6</accession>
<dbReference type="NCBIfam" id="TIGR01464">
    <property type="entry name" value="hemE"/>
    <property type="match status" value="1"/>
</dbReference>
<dbReference type="Pfam" id="PF01208">
    <property type="entry name" value="URO-D"/>
    <property type="match status" value="1"/>
</dbReference>
<evidence type="ECO:0000313" key="10">
    <source>
        <dbReference type="Proteomes" id="UP000326202"/>
    </source>
</evidence>
<feature type="binding site" evidence="7">
    <location>
        <position position="215"/>
    </location>
    <ligand>
        <name>substrate</name>
    </ligand>
</feature>
<sequence>MNSPPRAGRSTSDKPLLRVLAGERLNPPPFWLMRQAGRYLPEYRSLRAKAGTFLDLCLTPDLATEVTLQPIRRYGMDAAILFSDILVVPLGLGQAVSFEEGRGPVLEPLRDASELSRLRLDGMREKLAPVYRTVRQVVAALPAPVTMIGFAGAPWTVASYMVEGGSSREFAIARRWANEDTDGFQRLIDLLVEATVEHLSAQVEAGAEALQIFDSWANAWAAEKTSAALRRWCLEPCRRIIAKLEARHPHIPVILFPRAVGPHLSLFAKESGAAALSLDDSVPLAWARATLQPMLPLQGNLPPRILVEGGPALAMQTRLILSELGQGPFVFNLGHGILPETPLEHVAELAALIREGVPA</sequence>
<evidence type="ECO:0000256" key="3">
    <source>
        <dbReference type="ARBA" id="ARBA00012288"/>
    </source>
</evidence>
<evidence type="ECO:0000256" key="1">
    <source>
        <dbReference type="ARBA" id="ARBA00004804"/>
    </source>
</evidence>
<organism evidence="9 10">
    <name type="scientific">Hypericibacter terrae</name>
    <dbReference type="NCBI Taxonomy" id="2602015"/>
    <lineage>
        <taxon>Bacteria</taxon>
        <taxon>Pseudomonadati</taxon>
        <taxon>Pseudomonadota</taxon>
        <taxon>Alphaproteobacteria</taxon>
        <taxon>Rhodospirillales</taxon>
        <taxon>Dongiaceae</taxon>
        <taxon>Hypericibacter</taxon>
    </lineage>
</organism>
<reference evidence="9 10" key="1">
    <citation type="submission" date="2019-08" db="EMBL/GenBank/DDBJ databases">
        <title>Hyperibacter terrae gen. nov., sp. nov. and Hyperibacter viscosus sp. nov., two new members in the family Rhodospirillaceae isolated from the rhizosphere of Hypericum perforatum.</title>
        <authorList>
            <person name="Noviana Z."/>
        </authorList>
    </citation>
    <scope>NUCLEOTIDE SEQUENCE [LARGE SCALE GENOMIC DNA]</scope>
    <source>
        <strain evidence="9 10">R5913</strain>
    </source>
</reference>
<dbReference type="EMBL" id="CP042906">
    <property type="protein sequence ID" value="QEX19883.1"/>
    <property type="molecule type" value="Genomic_DNA"/>
</dbReference>
<evidence type="ECO:0000259" key="8">
    <source>
        <dbReference type="PROSITE" id="PS00907"/>
    </source>
</evidence>
<dbReference type="InterPro" id="IPR038071">
    <property type="entry name" value="UROD/MetE-like_sf"/>
</dbReference>
<proteinExistence type="inferred from homology"/>
<keyword evidence="10" id="KW-1185">Reference proteome</keyword>
<feature type="binding site" evidence="7">
    <location>
        <position position="335"/>
    </location>
    <ligand>
        <name>substrate</name>
    </ligand>
</feature>
<dbReference type="GO" id="GO:0004853">
    <property type="term" value="F:uroporphyrinogen decarboxylase activity"/>
    <property type="evidence" value="ECO:0007669"/>
    <property type="project" value="UniProtKB-UniRule"/>
</dbReference>
<dbReference type="KEGG" id="htq:FRZ44_51980"/>
<dbReference type="AlphaFoldDB" id="A0A5J6MRC6"/>
<dbReference type="GO" id="GO:0019353">
    <property type="term" value="P:protoporphyrinogen IX biosynthetic process from glutamate"/>
    <property type="evidence" value="ECO:0007669"/>
    <property type="project" value="TreeGrafter"/>
</dbReference>
<dbReference type="PROSITE" id="PS00907">
    <property type="entry name" value="UROD_2"/>
    <property type="match status" value="1"/>
</dbReference>
<dbReference type="InterPro" id="IPR000257">
    <property type="entry name" value="Uroporphyrinogen_deCOase"/>
</dbReference>
<evidence type="ECO:0000256" key="4">
    <source>
        <dbReference type="ARBA" id="ARBA00022793"/>
    </source>
</evidence>
<feature type="domain" description="Uroporphyrinogen decarboxylase (URO-D)" evidence="8">
    <location>
        <begin position="148"/>
        <end position="164"/>
    </location>
</feature>
<feature type="binding site" evidence="7">
    <location>
        <position position="160"/>
    </location>
    <ligand>
        <name>substrate</name>
    </ligand>
</feature>
<keyword evidence="5 7" id="KW-0456">Lyase</keyword>
<comment type="caution">
    <text evidence="7">Lacks conserved residue(s) required for the propagation of feature annotation.</text>
</comment>
<name>A0A5J6MRC6_9PROT</name>
<dbReference type="Proteomes" id="UP000326202">
    <property type="component" value="Chromosome"/>
</dbReference>
<evidence type="ECO:0000256" key="6">
    <source>
        <dbReference type="ARBA" id="ARBA00023244"/>
    </source>
</evidence>
<feature type="binding site" evidence="7">
    <location>
        <position position="84"/>
    </location>
    <ligand>
        <name>substrate</name>
    </ligand>
</feature>
<dbReference type="OrthoDB" id="9806656at2"/>
<gene>
    <name evidence="7 9" type="primary">hemE</name>
    <name evidence="9" type="ORF">FRZ44_51980</name>
</gene>
<keyword evidence="4 7" id="KW-0210">Decarboxylase</keyword>
<protein>
    <recommendedName>
        <fullName evidence="3 7">Uroporphyrinogen decarboxylase</fullName>
        <shortName evidence="7">UPD</shortName>
        <shortName evidence="7">URO-D</shortName>
        <ecNumber evidence="3 7">4.1.1.37</ecNumber>
    </recommendedName>
</protein>
<dbReference type="CDD" id="cd00717">
    <property type="entry name" value="URO-D"/>
    <property type="match status" value="1"/>
</dbReference>
<comment type="subunit">
    <text evidence="7">Homodimer.</text>
</comment>
<dbReference type="UniPathway" id="UPA00251">
    <property type="reaction ID" value="UER00321"/>
</dbReference>
<evidence type="ECO:0000313" key="9">
    <source>
        <dbReference type="EMBL" id="QEX19883.1"/>
    </source>
</evidence>
<comment type="similarity">
    <text evidence="2 7">Belongs to the uroporphyrinogen decarboxylase family.</text>
</comment>
<dbReference type="PANTHER" id="PTHR21091">
    <property type="entry name" value="METHYLTETRAHYDROFOLATE:HOMOCYSTEINE METHYLTRANSFERASE RELATED"/>
    <property type="match status" value="1"/>
</dbReference>
<dbReference type="EC" id="4.1.1.37" evidence="3 7"/>
<dbReference type="InterPro" id="IPR006361">
    <property type="entry name" value="Uroporphyrinogen_deCO2ase_HemE"/>
</dbReference>
<keyword evidence="7" id="KW-0963">Cytoplasm</keyword>
<dbReference type="SUPFAM" id="SSF51726">
    <property type="entry name" value="UROD/MetE-like"/>
    <property type="match status" value="1"/>
</dbReference>
<feature type="site" description="Transition state stabilizer" evidence="7">
    <location>
        <position position="84"/>
    </location>
</feature>
<dbReference type="RefSeq" id="WP_151179905.1">
    <property type="nucleotide sequence ID" value="NZ_CP042906.1"/>
</dbReference>
<dbReference type="Gene3D" id="3.20.20.210">
    <property type="match status" value="1"/>
</dbReference>
<keyword evidence="6 7" id="KW-0627">Porphyrin biosynthesis</keyword>
<comment type="subcellular location">
    <subcellularLocation>
        <location evidence="7">Cytoplasm</location>
    </subcellularLocation>
</comment>
<evidence type="ECO:0000256" key="5">
    <source>
        <dbReference type="ARBA" id="ARBA00023239"/>
    </source>
</evidence>